<dbReference type="AlphaFoldDB" id="A0A5J4VLR6"/>
<evidence type="ECO:0000313" key="2">
    <source>
        <dbReference type="Proteomes" id="UP000324800"/>
    </source>
</evidence>
<proteinExistence type="predicted"/>
<gene>
    <name evidence="1" type="ORF">EZS28_020943</name>
</gene>
<sequence>MDHASEYNVIGSLLGLGPDILLELISEMKLPKEVQLFLVVCKKFFKLKDHPRFAKIIYSITQITPAFVINQPIIGIADASCSFAAGSFPTDGENRAKTVRYWSDGDISHINTVKGNQRYKDGQRISAIVDMTSNPRKVVFYIDDIEQPNFVIGIPSEIRFWAYTYYKSSSFTVTKLERLVQFNSQIVPGSKAHEW</sequence>
<dbReference type="EMBL" id="SNRW01006198">
    <property type="protein sequence ID" value="KAA6383531.1"/>
    <property type="molecule type" value="Genomic_DNA"/>
</dbReference>
<protein>
    <recommendedName>
        <fullName evidence="3">SPRY domain-containing protein</fullName>
    </recommendedName>
</protein>
<evidence type="ECO:0000313" key="1">
    <source>
        <dbReference type="EMBL" id="KAA6383531.1"/>
    </source>
</evidence>
<accession>A0A5J4VLR6</accession>
<evidence type="ECO:0008006" key="3">
    <source>
        <dbReference type="Google" id="ProtNLM"/>
    </source>
</evidence>
<name>A0A5J4VLR6_9EUKA</name>
<comment type="caution">
    <text evidence="1">The sequence shown here is derived from an EMBL/GenBank/DDBJ whole genome shotgun (WGS) entry which is preliminary data.</text>
</comment>
<reference evidence="1 2" key="1">
    <citation type="submission" date="2019-03" db="EMBL/GenBank/DDBJ databases">
        <title>Single cell metagenomics reveals metabolic interactions within the superorganism composed of flagellate Streblomastix strix and complex community of Bacteroidetes bacteria on its surface.</title>
        <authorList>
            <person name="Treitli S.C."/>
            <person name="Kolisko M."/>
            <person name="Husnik F."/>
            <person name="Keeling P."/>
            <person name="Hampl V."/>
        </authorList>
    </citation>
    <scope>NUCLEOTIDE SEQUENCE [LARGE SCALE GENOMIC DNA]</scope>
    <source>
        <strain evidence="1">ST1C</strain>
    </source>
</reference>
<organism evidence="1 2">
    <name type="scientific">Streblomastix strix</name>
    <dbReference type="NCBI Taxonomy" id="222440"/>
    <lineage>
        <taxon>Eukaryota</taxon>
        <taxon>Metamonada</taxon>
        <taxon>Preaxostyla</taxon>
        <taxon>Oxymonadida</taxon>
        <taxon>Streblomastigidae</taxon>
        <taxon>Streblomastix</taxon>
    </lineage>
</organism>
<dbReference type="Proteomes" id="UP000324800">
    <property type="component" value="Unassembled WGS sequence"/>
</dbReference>